<dbReference type="Pfam" id="PF04525">
    <property type="entry name" value="LOR"/>
    <property type="match status" value="1"/>
</dbReference>
<dbReference type="InterPro" id="IPR038595">
    <property type="entry name" value="LOR_sf"/>
</dbReference>
<evidence type="ECO:0000256" key="1">
    <source>
        <dbReference type="ARBA" id="ARBA00005437"/>
    </source>
</evidence>
<dbReference type="InterPro" id="IPR007612">
    <property type="entry name" value="LOR"/>
</dbReference>
<dbReference type="Gene3D" id="2.40.160.200">
    <property type="entry name" value="LURP1-related"/>
    <property type="match status" value="1"/>
</dbReference>
<dbReference type="InterPro" id="IPR025659">
    <property type="entry name" value="Tubby-like_C"/>
</dbReference>
<dbReference type="AlphaFoldDB" id="A0A173SET1"/>
<accession>A0A173SET1</accession>
<evidence type="ECO:0000313" key="3">
    <source>
        <dbReference type="Proteomes" id="UP000095727"/>
    </source>
</evidence>
<dbReference type="SUPFAM" id="SSF54518">
    <property type="entry name" value="Tubby C-terminal domain-like"/>
    <property type="match status" value="1"/>
</dbReference>
<evidence type="ECO:0000313" key="2">
    <source>
        <dbReference type="EMBL" id="CUM88821.1"/>
    </source>
</evidence>
<dbReference type="Proteomes" id="UP000095727">
    <property type="component" value="Unassembled WGS sequence"/>
</dbReference>
<dbReference type="RefSeq" id="WP_055156302.1">
    <property type="nucleotide sequence ID" value="NZ_CYXR01000008.1"/>
</dbReference>
<protein>
    <submittedName>
        <fullName evidence="2">Protein of uncharacterized function (DUF567)</fullName>
    </submittedName>
</protein>
<dbReference type="EMBL" id="CYXR01000008">
    <property type="protein sequence ID" value="CUM88821.1"/>
    <property type="molecule type" value="Genomic_DNA"/>
</dbReference>
<gene>
    <name evidence="2" type="ORF">ERS852574_01356</name>
</gene>
<sequence>MKLLVKQRVFSWTDSYDVYDENENAKYFVKAEFLSLGHRLHVYDMAGNELGLIKEKVMSLLPVFEIEVNGQTLGRIEKRFTLFRPKYDVEFNGWHVEGDFMGWNYDIYEACSPVVHITKELLHWGDTYVLDFANPADELMGLLLVITIDAANCIQNN</sequence>
<proteinExistence type="inferred from homology"/>
<comment type="similarity">
    <text evidence="1">Belongs to the LOR family.</text>
</comment>
<reference evidence="2 3" key="1">
    <citation type="submission" date="2015-09" db="EMBL/GenBank/DDBJ databases">
        <authorList>
            <consortium name="Pathogen Informatics"/>
        </authorList>
    </citation>
    <scope>NUCLEOTIDE SEQUENCE [LARGE SCALE GENOMIC DNA]</scope>
    <source>
        <strain evidence="2 3">2789STDY5834962</strain>
    </source>
</reference>
<dbReference type="OrthoDB" id="652307at2"/>
<name>A0A173SET1_9FIRM</name>
<organism evidence="2 3">
    <name type="scientific">Coprococcus comes</name>
    <dbReference type="NCBI Taxonomy" id="410072"/>
    <lineage>
        <taxon>Bacteria</taxon>
        <taxon>Bacillati</taxon>
        <taxon>Bacillota</taxon>
        <taxon>Clostridia</taxon>
        <taxon>Lachnospirales</taxon>
        <taxon>Lachnospiraceae</taxon>
        <taxon>Coprococcus</taxon>
    </lineage>
</organism>